<evidence type="ECO:0000256" key="1">
    <source>
        <dbReference type="HAMAP-Rule" id="MF_01851"/>
    </source>
</evidence>
<dbReference type="Gene3D" id="3.30.930.20">
    <property type="entry name" value="Protein of unknown function DUF1054"/>
    <property type="match status" value="1"/>
</dbReference>
<comment type="similarity">
    <text evidence="1">Belongs to the UPF0637 family.</text>
</comment>
<organism evidence="2 3">
    <name type="scientific">Mesobacillus maritimus</name>
    <dbReference type="NCBI Taxonomy" id="1643336"/>
    <lineage>
        <taxon>Bacteria</taxon>
        <taxon>Bacillati</taxon>
        <taxon>Bacillota</taxon>
        <taxon>Bacilli</taxon>
        <taxon>Bacillales</taxon>
        <taxon>Bacillaceae</taxon>
        <taxon>Mesobacillus</taxon>
    </lineage>
</organism>
<accession>A0ABS7K636</accession>
<proteinExistence type="inferred from homology"/>
<dbReference type="Proteomes" id="UP000769780">
    <property type="component" value="Unassembled WGS sequence"/>
</dbReference>
<protein>
    <recommendedName>
        <fullName evidence="1">UPF0637 protein H0185_13080</fullName>
    </recommendedName>
</protein>
<comment type="caution">
    <text evidence="2">The sequence shown here is derived from an EMBL/GenBank/DDBJ whole genome shotgun (WGS) entry which is preliminary data.</text>
</comment>
<dbReference type="SUPFAM" id="SSF142913">
    <property type="entry name" value="YktB/PF0168-like"/>
    <property type="match status" value="1"/>
</dbReference>
<dbReference type="InterPro" id="IPR053707">
    <property type="entry name" value="UPF0637_domain_sf"/>
</dbReference>
<dbReference type="InterPro" id="IPR009403">
    <property type="entry name" value="UPF0637"/>
</dbReference>
<dbReference type="RefSeq" id="WP_221873951.1">
    <property type="nucleotide sequence ID" value="NZ_JACWFH010000014.1"/>
</dbReference>
<dbReference type="Pfam" id="PF06335">
    <property type="entry name" value="DUF1054"/>
    <property type="match status" value="1"/>
</dbReference>
<reference evidence="2 3" key="1">
    <citation type="submission" date="2020-07" db="EMBL/GenBank/DDBJ databases">
        <title>Fungal Genomes of the International Space Station.</title>
        <authorList>
            <person name="Seuylemezian A."/>
            <person name="Singh N.K."/>
            <person name="Wood J."/>
            <person name="Venkateswaran K."/>
        </authorList>
    </citation>
    <scope>NUCLEOTIDE SEQUENCE [LARGE SCALE GENOMIC DNA]</scope>
    <source>
        <strain evidence="2 3">PL-B2</strain>
    </source>
</reference>
<dbReference type="EMBL" id="JACWFH010000014">
    <property type="protein sequence ID" value="MBY0097732.1"/>
    <property type="molecule type" value="Genomic_DNA"/>
</dbReference>
<dbReference type="HAMAP" id="MF_01851">
    <property type="entry name" value="UPF0637"/>
    <property type="match status" value="1"/>
</dbReference>
<dbReference type="PIRSF" id="PIRSF021332">
    <property type="entry name" value="DUF1054"/>
    <property type="match status" value="1"/>
</dbReference>
<keyword evidence="3" id="KW-1185">Reference proteome</keyword>
<evidence type="ECO:0000313" key="3">
    <source>
        <dbReference type="Proteomes" id="UP000769780"/>
    </source>
</evidence>
<sequence>MAFSGFTNEDFNVFTIEGLDERMEALKQHIRPKLEDLGKQFTPELSSLTGDEMFYHVAKHARRTKNPPKDTWVAYAANPRGYKMMPHFQIGLWETHVFIWFALIYEAPNKEEFGKVLERNVEKLLVETPKEFVWSTDHTKPDVVEHNGLSKTELQKMFNRLQTVKKAEILCGYNIPRETAVQMSPQEFVDKVDYVFKTLIPLYKLS</sequence>
<evidence type="ECO:0000313" key="2">
    <source>
        <dbReference type="EMBL" id="MBY0097732.1"/>
    </source>
</evidence>
<name>A0ABS7K636_9BACI</name>
<gene>
    <name evidence="2" type="ORF">H0185_13080</name>
</gene>